<keyword evidence="5 10" id="KW-0812">Transmembrane</keyword>
<comment type="similarity">
    <text evidence="2 10 11">Belongs to the TonB-dependent receptor family.</text>
</comment>
<dbReference type="Gene3D" id="2.40.170.20">
    <property type="entry name" value="TonB-dependent receptor, beta-barrel domain"/>
    <property type="match status" value="1"/>
</dbReference>
<dbReference type="InterPro" id="IPR036942">
    <property type="entry name" value="Beta-barrel_TonB_sf"/>
</dbReference>
<organism evidence="15 16">
    <name type="scientific">Duganella levis</name>
    <dbReference type="NCBI Taxonomy" id="2692169"/>
    <lineage>
        <taxon>Bacteria</taxon>
        <taxon>Pseudomonadati</taxon>
        <taxon>Pseudomonadota</taxon>
        <taxon>Betaproteobacteria</taxon>
        <taxon>Burkholderiales</taxon>
        <taxon>Oxalobacteraceae</taxon>
        <taxon>Telluria group</taxon>
        <taxon>Duganella</taxon>
    </lineage>
</organism>
<keyword evidence="3 10" id="KW-0813">Transport</keyword>
<protein>
    <submittedName>
        <fullName evidence="15">TonB-dependent siderophore receptor</fullName>
    </submittedName>
</protein>
<evidence type="ECO:0000256" key="11">
    <source>
        <dbReference type="RuleBase" id="RU003357"/>
    </source>
</evidence>
<dbReference type="Pfam" id="PF07715">
    <property type="entry name" value="Plug"/>
    <property type="match status" value="1"/>
</dbReference>
<evidence type="ECO:0000256" key="5">
    <source>
        <dbReference type="ARBA" id="ARBA00022692"/>
    </source>
</evidence>
<dbReference type="NCBIfam" id="TIGR01783">
    <property type="entry name" value="TonB-siderophor"/>
    <property type="match status" value="1"/>
</dbReference>
<keyword evidence="12" id="KW-0732">Signal</keyword>
<keyword evidence="7 10" id="KW-0472">Membrane</keyword>
<dbReference type="InterPro" id="IPR037066">
    <property type="entry name" value="Plug_dom_sf"/>
</dbReference>
<keyword evidence="8 15" id="KW-0675">Receptor</keyword>
<dbReference type="CDD" id="cd01347">
    <property type="entry name" value="ligand_gated_channel"/>
    <property type="match status" value="1"/>
</dbReference>
<dbReference type="InterPro" id="IPR012910">
    <property type="entry name" value="Plug_dom"/>
</dbReference>
<evidence type="ECO:0000313" key="15">
    <source>
        <dbReference type="EMBL" id="MYN29616.1"/>
    </source>
</evidence>
<evidence type="ECO:0000256" key="3">
    <source>
        <dbReference type="ARBA" id="ARBA00022448"/>
    </source>
</evidence>
<keyword evidence="6 11" id="KW-0798">TonB box</keyword>
<evidence type="ECO:0000259" key="13">
    <source>
        <dbReference type="Pfam" id="PF00593"/>
    </source>
</evidence>
<proteinExistence type="inferred from homology"/>
<dbReference type="InterPro" id="IPR039426">
    <property type="entry name" value="TonB-dep_rcpt-like"/>
</dbReference>
<dbReference type="InterPro" id="IPR000531">
    <property type="entry name" value="Beta-barrel_TonB"/>
</dbReference>
<evidence type="ECO:0000256" key="4">
    <source>
        <dbReference type="ARBA" id="ARBA00022452"/>
    </source>
</evidence>
<feature type="domain" description="TonB-dependent receptor plug" evidence="14">
    <location>
        <begin position="57"/>
        <end position="154"/>
    </location>
</feature>
<dbReference type="Pfam" id="PF00593">
    <property type="entry name" value="TonB_dep_Rec_b-barrel"/>
    <property type="match status" value="1"/>
</dbReference>
<keyword evidence="4 10" id="KW-1134">Transmembrane beta strand</keyword>
<evidence type="ECO:0000256" key="12">
    <source>
        <dbReference type="SAM" id="SignalP"/>
    </source>
</evidence>
<reference evidence="15 16" key="1">
    <citation type="submission" date="2019-12" db="EMBL/GenBank/DDBJ databases">
        <title>Novel species isolated from a subtropical stream in China.</title>
        <authorList>
            <person name="Lu H."/>
        </authorList>
    </citation>
    <scope>NUCLEOTIDE SEQUENCE [LARGE SCALE GENOMIC DNA]</scope>
    <source>
        <strain evidence="15 16">CY42W</strain>
    </source>
</reference>
<dbReference type="SUPFAM" id="SSF56935">
    <property type="entry name" value="Porins"/>
    <property type="match status" value="1"/>
</dbReference>
<sequence>MRPLPTALSLALLSLNAAAHADDTDPPVLPSITVTGASENSYTARATSSATGLNLSIRDTPQSVSVITRERMDDQGLQTIFDVVTNATGVSAKEIDSVRGNFYARGFDIKQLQIDGVPMYGSDAGQTKADLAIYERIDIVRGASGLLNGTGSPSASINLIRKHADSKTFTGTAGATLGTWKKREAEVDLSTPLNADGSVRGRIVVNKENKDNFIRLENTRQSTVYGVIDADLDAATHLSVGYSEQRDKHRGNQWAGLPIFYSDGTRTNWDRTTTSAAKWNFWDTKQRTAFITLEHTLANQWKLTAMATRRENNGDQRLNWMDGLVDRNTGLGLQPWVVGYGTIEEQNDFGVTASGPFALLGRQHELTVGLLHGRHNQEWLVSDASEQPPIGDFRQWNGDYPEPQWGAYYSGSSYRDTQTSLYGATRLQLSDPLKLIAGARITNWTRDAANGAWTEQPFQVRYRGKVTPYLGAVYDIGANSSLYASYTSIFDPQNLRDRRGAYIDPLEGRNYEAGIKQELLGGKVNASAAVFLVKQDNFAMVDSGQYVPNTREQAWLTIDGAKTKGYELELSGELARGWSASIGWTQFRSEDRDGTPVNTVQPHKLLKLYTKYQLAGDWSKLSVGGGVNWEGRSYTQVTDPRSGASFNVGQSAYALASLMARYDISRELTLQVNVNNVFDKTYYSNQLDVFQNLIYGAPRNVQGTLRYKF</sequence>
<keyword evidence="16" id="KW-1185">Reference proteome</keyword>
<evidence type="ECO:0000313" key="16">
    <source>
        <dbReference type="Proteomes" id="UP000642144"/>
    </source>
</evidence>
<dbReference type="PANTHER" id="PTHR32552">
    <property type="entry name" value="FERRICHROME IRON RECEPTOR-RELATED"/>
    <property type="match status" value="1"/>
</dbReference>
<evidence type="ECO:0000256" key="8">
    <source>
        <dbReference type="ARBA" id="ARBA00023170"/>
    </source>
</evidence>
<dbReference type="Gene3D" id="2.170.130.10">
    <property type="entry name" value="TonB-dependent receptor, plug domain"/>
    <property type="match status" value="1"/>
</dbReference>
<accession>A0ABW9W6K0</accession>
<evidence type="ECO:0000259" key="14">
    <source>
        <dbReference type="Pfam" id="PF07715"/>
    </source>
</evidence>
<feature type="signal peptide" evidence="12">
    <location>
        <begin position="1"/>
        <end position="21"/>
    </location>
</feature>
<dbReference type="InterPro" id="IPR010105">
    <property type="entry name" value="TonB_sidphr_rcpt"/>
</dbReference>
<name>A0ABW9W6K0_9BURK</name>
<evidence type="ECO:0000256" key="2">
    <source>
        <dbReference type="ARBA" id="ARBA00009810"/>
    </source>
</evidence>
<evidence type="ECO:0000256" key="10">
    <source>
        <dbReference type="PROSITE-ProRule" id="PRU01360"/>
    </source>
</evidence>
<evidence type="ECO:0000256" key="9">
    <source>
        <dbReference type="ARBA" id="ARBA00023237"/>
    </source>
</evidence>
<feature type="chain" id="PRO_5045774623" evidence="12">
    <location>
        <begin position="22"/>
        <end position="709"/>
    </location>
</feature>
<dbReference type="EMBL" id="WWCT01000024">
    <property type="protein sequence ID" value="MYN29616.1"/>
    <property type="molecule type" value="Genomic_DNA"/>
</dbReference>
<dbReference type="Proteomes" id="UP000642144">
    <property type="component" value="Unassembled WGS sequence"/>
</dbReference>
<evidence type="ECO:0000256" key="1">
    <source>
        <dbReference type="ARBA" id="ARBA00004571"/>
    </source>
</evidence>
<dbReference type="PROSITE" id="PS52016">
    <property type="entry name" value="TONB_DEPENDENT_REC_3"/>
    <property type="match status" value="1"/>
</dbReference>
<dbReference type="PANTHER" id="PTHR32552:SF74">
    <property type="entry name" value="HYDROXAMATE SIDEROPHORE RECEPTOR FHUE"/>
    <property type="match status" value="1"/>
</dbReference>
<dbReference type="RefSeq" id="WP_161057365.1">
    <property type="nucleotide sequence ID" value="NZ_WWCT01000024.1"/>
</dbReference>
<feature type="domain" description="TonB-dependent receptor-like beta-barrel" evidence="13">
    <location>
        <begin position="256"/>
        <end position="677"/>
    </location>
</feature>
<gene>
    <name evidence="15" type="ORF">GTP69_24750</name>
</gene>
<evidence type="ECO:0000256" key="6">
    <source>
        <dbReference type="ARBA" id="ARBA00023077"/>
    </source>
</evidence>
<comment type="subcellular location">
    <subcellularLocation>
        <location evidence="1 10">Cell outer membrane</location>
        <topology evidence="1 10">Multi-pass membrane protein</topology>
    </subcellularLocation>
</comment>
<comment type="caution">
    <text evidence="15">The sequence shown here is derived from an EMBL/GenBank/DDBJ whole genome shotgun (WGS) entry which is preliminary data.</text>
</comment>
<keyword evidence="9 10" id="KW-0998">Cell outer membrane</keyword>
<evidence type="ECO:0000256" key="7">
    <source>
        <dbReference type="ARBA" id="ARBA00023136"/>
    </source>
</evidence>